<evidence type="ECO:0000313" key="1">
    <source>
        <dbReference type="EMBL" id="PLW32330.1"/>
    </source>
</evidence>
<dbReference type="EMBL" id="PGCI01000245">
    <property type="protein sequence ID" value="PLW32330.1"/>
    <property type="molecule type" value="Genomic_DNA"/>
</dbReference>
<name>A0A2N5U3N2_9BASI</name>
<comment type="caution">
    <text evidence="1">The sequence shown here is derived from an EMBL/GenBank/DDBJ whole genome shotgun (WGS) entry which is preliminary data.</text>
</comment>
<sequence length="63" mass="7159">MAKHLLAKPPAVTWHQFMFFKFYPLHSLFTLGKPPELLSHPKTILEIVLGFGFTIATHLCASH</sequence>
<proteinExistence type="predicted"/>
<evidence type="ECO:0000313" key="2">
    <source>
        <dbReference type="Proteomes" id="UP000235392"/>
    </source>
</evidence>
<organism evidence="1 2">
    <name type="scientific">Puccinia coronata f. sp. avenae</name>
    <dbReference type="NCBI Taxonomy" id="200324"/>
    <lineage>
        <taxon>Eukaryota</taxon>
        <taxon>Fungi</taxon>
        <taxon>Dikarya</taxon>
        <taxon>Basidiomycota</taxon>
        <taxon>Pucciniomycotina</taxon>
        <taxon>Pucciniomycetes</taxon>
        <taxon>Pucciniales</taxon>
        <taxon>Pucciniaceae</taxon>
        <taxon>Puccinia</taxon>
    </lineage>
</organism>
<dbReference type="Proteomes" id="UP000235392">
    <property type="component" value="Unassembled WGS sequence"/>
</dbReference>
<dbReference type="AlphaFoldDB" id="A0A2N5U3N2"/>
<gene>
    <name evidence="1" type="ORF">PCASD_16452</name>
</gene>
<protein>
    <submittedName>
        <fullName evidence="1">Uncharacterized protein</fullName>
    </submittedName>
</protein>
<accession>A0A2N5U3N2</accession>
<reference evidence="1 2" key="1">
    <citation type="submission" date="2017-11" db="EMBL/GenBank/DDBJ databases">
        <title>De novo assembly and phasing of dikaryotic genomes from two isolates of Puccinia coronata f. sp. avenae, the causal agent of oat crown rust.</title>
        <authorList>
            <person name="Miller M.E."/>
            <person name="Zhang Y."/>
            <person name="Omidvar V."/>
            <person name="Sperschneider J."/>
            <person name="Schwessinger B."/>
            <person name="Raley C."/>
            <person name="Palmer J.M."/>
            <person name="Garnica D."/>
            <person name="Upadhyaya N."/>
            <person name="Rathjen J."/>
            <person name="Taylor J.M."/>
            <person name="Park R.F."/>
            <person name="Dodds P.N."/>
            <person name="Hirsch C.D."/>
            <person name="Kianian S.F."/>
            <person name="Figueroa M."/>
        </authorList>
    </citation>
    <scope>NUCLEOTIDE SEQUENCE [LARGE SCALE GENOMIC DNA]</scope>
    <source>
        <strain evidence="1">12SD80</strain>
    </source>
</reference>